<evidence type="ECO:0000256" key="10">
    <source>
        <dbReference type="ARBA" id="ARBA00024221"/>
    </source>
</evidence>
<evidence type="ECO:0000256" key="9">
    <source>
        <dbReference type="ARBA" id="ARBA00024191"/>
    </source>
</evidence>
<evidence type="ECO:0000259" key="12">
    <source>
        <dbReference type="Pfam" id="PF01467"/>
    </source>
</evidence>
<feature type="domain" description="Cytidyltransferase-like" evidence="12">
    <location>
        <begin position="13"/>
        <end position="132"/>
    </location>
</feature>
<comment type="similarity">
    <text evidence="2">Belongs to the cytidylyltransferase family.</text>
</comment>
<gene>
    <name evidence="13" type="ORF">METZ01_LOCUS81373</name>
</gene>
<proteinExistence type="inferred from homology"/>
<accession>A0A381UK35</accession>
<keyword evidence="8" id="KW-1208">Phospholipid metabolism</keyword>
<keyword evidence="5" id="KW-0548">Nucleotidyltransferase</keyword>
<dbReference type="NCBIfam" id="TIGR00125">
    <property type="entry name" value="cyt_tran_rel"/>
    <property type="match status" value="1"/>
</dbReference>
<dbReference type="EC" id="2.7.7.14" evidence="10"/>
<evidence type="ECO:0000256" key="1">
    <source>
        <dbReference type="ARBA" id="ARBA00005189"/>
    </source>
</evidence>
<keyword evidence="4" id="KW-0808">Transferase</keyword>
<dbReference type="SUPFAM" id="SSF52374">
    <property type="entry name" value="Nucleotidylyl transferase"/>
    <property type="match status" value="1"/>
</dbReference>
<organism evidence="13">
    <name type="scientific">marine metagenome</name>
    <dbReference type="NCBI Taxonomy" id="408172"/>
    <lineage>
        <taxon>unclassified sequences</taxon>
        <taxon>metagenomes</taxon>
        <taxon>ecological metagenomes</taxon>
    </lineage>
</organism>
<dbReference type="PANTHER" id="PTHR45780">
    <property type="entry name" value="ETHANOLAMINE-PHOSPHATE CYTIDYLYLTRANSFERASE"/>
    <property type="match status" value="1"/>
</dbReference>
<keyword evidence="3" id="KW-0444">Lipid biosynthesis</keyword>
<evidence type="ECO:0000256" key="6">
    <source>
        <dbReference type="ARBA" id="ARBA00023098"/>
    </source>
</evidence>
<evidence type="ECO:0000256" key="2">
    <source>
        <dbReference type="ARBA" id="ARBA00010101"/>
    </source>
</evidence>
<evidence type="ECO:0000256" key="4">
    <source>
        <dbReference type="ARBA" id="ARBA00022679"/>
    </source>
</evidence>
<dbReference type="InterPro" id="IPR044608">
    <property type="entry name" value="Ect1/PCYT2"/>
</dbReference>
<dbReference type="Gene3D" id="3.40.50.620">
    <property type="entry name" value="HUPs"/>
    <property type="match status" value="1"/>
</dbReference>
<dbReference type="AlphaFoldDB" id="A0A381UK35"/>
<protein>
    <recommendedName>
        <fullName evidence="10">ethanolamine-phosphate cytidylyltransferase</fullName>
        <ecNumber evidence="10">2.7.7.14</ecNumber>
    </recommendedName>
    <alternativeName>
        <fullName evidence="11">CTP:phosphoethanolamine cytidylyltransferase</fullName>
    </alternativeName>
</protein>
<evidence type="ECO:0000256" key="8">
    <source>
        <dbReference type="ARBA" id="ARBA00023264"/>
    </source>
</evidence>
<comment type="pathway">
    <text evidence="1">Lipid metabolism.</text>
</comment>
<evidence type="ECO:0000256" key="3">
    <source>
        <dbReference type="ARBA" id="ARBA00022516"/>
    </source>
</evidence>
<dbReference type="InterPro" id="IPR004821">
    <property type="entry name" value="Cyt_trans-like"/>
</dbReference>
<comment type="pathway">
    <text evidence="9">Phospholipid metabolism; phosphatidylethanolamine biosynthesis; phosphatidylethanolamine from ethanolamine: step 2/3.</text>
</comment>
<dbReference type="PANTHER" id="PTHR45780:SF2">
    <property type="entry name" value="ETHANOLAMINE-PHOSPHATE CYTIDYLYLTRANSFERASE"/>
    <property type="match status" value="1"/>
</dbReference>
<keyword evidence="6" id="KW-0443">Lipid metabolism</keyword>
<evidence type="ECO:0000256" key="11">
    <source>
        <dbReference type="ARBA" id="ARBA00031473"/>
    </source>
</evidence>
<dbReference type="InterPro" id="IPR014729">
    <property type="entry name" value="Rossmann-like_a/b/a_fold"/>
</dbReference>
<evidence type="ECO:0000256" key="7">
    <source>
        <dbReference type="ARBA" id="ARBA00023209"/>
    </source>
</evidence>
<dbReference type="GO" id="GO:0005737">
    <property type="term" value="C:cytoplasm"/>
    <property type="evidence" value="ECO:0007669"/>
    <property type="project" value="TreeGrafter"/>
</dbReference>
<evidence type="ECO:0000313" key="13">
    <source>
        <dbReference type="EMBL" id="SVA28519.1"/>
    </source>
</evidence>
<dbReference type="GO" id="GO:0006646">
    <property type="term" value="P:phosphatidylethanolamine biosynthetic process"/>
    <property type="evidence" value="ECO:0007669"/>
    <property type="project" value="UniProtKB-UniPathway"/>
</dbReference>
<name>A0A381UK35_9ZZZZ</name>
<evidence type="ECO:0000256" key="5">
    <source>
        <dbReference type="ARBA" id="ARBA00022695"/>
    </source>
</evidence>
<sequence length="142" mass="16394">MNKKIVYADIVGDMLHLGHVNLFKNCKKLGDYLIIGICSDELVATYKRKPILNLEERSKMIESIKYVDQIIKAPPCPITKQFILEHNIDIVVHANDMSQETLNNWYKVPIEMGKFQTVDYTKGISTSEIINRIKTRIENKTL</sequence>
<reference evidence="13" key="1">
    <citation type="submission" date="2018-05" db="EMBL/GenBank/DDBJ databases">
        <authorList>
            <person name="Lanie J.A."/>
            <person name="Ng W.-L."/>
            <person name="Kazmierczak K.M."/>
            <person name="Andrzejewski T.M."/>
            <person name="Davidsen T.M."/>
            <person name="Wayne K.J."/>
            <person name="Tettelin H."/>
            <person name="Glass J.I."/>
            <person name="Rusch D."/>
            <person name="Podicherti R."/>
            <person name="Tsui H.-C.T."/>
            <person name="Winkler M.E."/>
        </authorList>
    </citation>
    <scope>NUCLEOTIDE SEQUENCE</scope>
</reference>
<dbReference type="EMBL" id="UINC01006598">
    <property type="protein sequence ID" value="SVA28519.1"/>
    <property type="molecule type" value="Genomic_DNA"/>
</dbReference>
<keyword evidence="7" id="KW-0594">Phospholipid biosynthesis</keyword>
<dbReference type="GO" id="GO:0004306">
    <property type="term" value="F:ethanolamine-phosphate cytidylyltransferase activity"/>
    <property type="evidence" value="ECO:0007669"/>
    <property type="project" value="UniProtKB-EC"/>
</dbReference>
<dbReference type="Pfam" id="PF01467">
    <property type="entry name" value="CTP_transf_like"/>
    <property type="match status" value="1"/>
</dbReference>
<dbReference type="UniPathway" id="UPA00558">
    <property type="reaction ID" value="UER00742"/>
</dbReference>